<feature type="compositionally biased region" description="Basic and acidic residues" evidence="1">
    <location>
        <begin position="33"/>
        <end position="42"/>
    </location>
</feature>
<name>A0A6G1MJW6_ORBOL</name>
<evidence type="ECO:0000313" key="3">
    <source>
        <dbReference type="Proteomes" id="UP000614610"/>
    </source>
</evidence>
<feature type="compositionally biased region" description="Polar residues" evidence="1">
    <location>
        <begin position="62"/>
        <end position="78"/>
    </location>
</feature>
<feature type="compositionally biased region" description="Low complexity" evidence="1">
    <location>
        <begin position="318"/>
        <end position="329"/>
    </location>
</feature>
<feature type="compositionally biased region" description="Pro residues" evidence="1">
    <location>
        <begin position="252"/>
        <end position="274"/>
    </location>
</feature>
<protein>
    <submittedName>
        <fullName evidence="2">Uncharacterized protein</fullName>
    </submittedName>
</protein>
<evidence type="ECO:0000313" key="2">
    <source>
        <dbReference type="EMBL" id="KAF3203369.1"/>
    </source>
</evidence>
<organism evidence="2 3">
    <name type="scientific">Orbilia oligospora</name>
    <name type="common">Nematode-trapping fungus</name>
    <name type="synonym">Arthrobotrys oligospora</name>
    <dbReference type="NCBI Taxonomy" id="2813651"/>
    <lineage>
        <taxon>Eukaryota</taxon>
        <taxon>Fungi</taxon>
        <taxon>Dikarya</taxon>
        <taxon>Ascomycota</taxon>
        <taxon>Pezizomycotina</taxon>
        <taxon>Orbiliomycetes</taxon>
        <taxon>Orbiliales</taxon>
        <taxon>Orbiliaceae</taxon>
        <taxon>Orbilia</taxon>
    </lineage>
</organism>
<reference evidence="2" key="1">
    <citation type="submission" date="2019-06" db="EMBL/GenBank/DDBJ databases">
        <authorList>
            <person name="Palmer J.M."/>
        </authorList>
    </citation>
    <scope>NUCLEOTIDE SEQUENCE</scope>
    <source>
        <strain evidence="2">TWF679</strain>
    </source>
</reference>
<feature type="compositionally biased region" description="Acidic residues" evidence="1">
    <location>
        <begin position="659"/>
        <end position="677"/>
    </location>
</feature>
<evidence type="ECO:0000256" key="1">
    <source>
        <dbReference type="SAM" id="MobiDB-lite"/>
    </source>
</evidence>
<feature type="compositionally biased region" description="Low complexity" evidence="1">
    <location>
        <begin position="176"/>
        <end position="187"/>
    </location>
</feature>
<feature type="region of interest" description="Disordered" evidence="1">
    <location>
        <begin position="1"/>
        <end position="136"/>
    </location>
</feature>
<feature type="compositionally biased region" description="Basic and acidic residues" evidence="1">
    <location>
        <begin position="828"/>
        <end position="844"/>
    </location>
</feature>
<proteinExistence type="predicted"/>
<feature type="region of interest" description="Disordered" evidence="1">
    <location>
        <begin position="579"/>
        <end position="686"/>
    </location>
</feature>
<dbReference type="AlphaFoldDB" id="A0A6G1MJW6"/>
<feature type="compositionally biased region" description="Acidic residues" evidence="1">
    <location>
        <begin position="579"/>
        <end position="591"/>
    </location>
</feature>
<comment type="caution">
    <text evidence="2">The sequence shown here is derived from an EMBL/GenBank/DDBJ whole genome shotgun (WGS) entry which is preliminary data.</text>
</comment>
<sequence>MLGLFSRPALAMARTKKDTATQGAPTSGDPEPAEAHAGEHRRASARAPTVPFQMVTRRGAQKRTSGGSEEHAVTSNDLASAGEDVYPEFAALPTPVGQGEDDSELQAGVAPSADDTGDAPRRSSRVVPKKAAPAQRSLLLVLRLSPAKLESVTPLAERLVVEAFSTKSSPPPLSPVSPVVGGSALPPVEGPAPPPRNKRPRTKKAVSPGAEEANAEEERPKKRRKNKKSAEAAAGEEPILPENAEPEVQQPEPLPSLAPPPPPPPPMSPEPAAPVPEVEALKAEPPLDPMDVSQPEEPLQKRRGRPPKSELLKRQRQPRQPVAAPVAPAGHPVGSLAHQFREQMPEGMNMLDIVALAQYMRAKDLQAKKRPMKRSIKRGYRVEHRVTREWCTQRGQKLIGQQRRIGRHVQRANVALADQAIRLAQNDPTYLSENGLGAPFYFAGLQQAAEQRDKLRDIGNLRRDLELQAVDNRIQHTRIRRRRQIRNEIVDGLEKLAVERNHFSNAIRKFAAKHPDKLDEIIEECEKTGEDISTAILSAAYETHPNDIEDDEVVEKIWGSRGHGLGKWFKFVDDNRMDLDEEEEEEEQEEQVGEKEPQAVLERDEPQTPNKGVVSHEKQQPPMSFERGGSPESVEKEGSPGFDEREQPPMSNERGESPAPEEGEDLVLPVDAEEFQLSDERNQPHVDLSELLEVATQELRASSRLVPKSPTTPEPDVELLNVLASAAAQREHIIGNPELLLPLSPGPSLPKEPSPAFQGGPSPAFSEDEGLVATSASPPPSFGGEGSIDERASNFSGRVVESSAEPGFALSGPAPPPEVLKPSTLYQEVDHGSRFTGETRRWSDNRIFPMDRGSNFSPIGTHHHFLPGPSPPPHQSRGSSVHSLPPPPTAVSSPGRLLPSPVPSTRFPAAYQALPQRSPSPGFFNPLPHDPRYRGDQNR</sequence>
<dbReference type="EMBL" id="WIWT01000079">
    <property type="protein sequence ID" value="KAF3203369.1"/>
    <property type="molecule type" value="Genomic_DNA"/>
</dbReference>
<feature type="compositionally biased region" description="Basic and acidic residues" evidence="1">
    <location>
        <begin position="633"/>
        <end position="647"/>
    </location>
</feature>
<feature type="region of interest" description="Disordered" evidence="1">
    <location>
        <begin position="164"/>
        <end position="330"/>
    </location>
</feature>
<gene>
    <name evidence="2" type="ORF">TWF679_010238</name>
</gene>
<accession>A0A6G1MJW6</accession>
<feature type="region of interest" description="Disordered" evidence="1">
    <location>
        <begin position="738"/>
        <end position="939"/>
    </location>
</feature>
<dbReference type="Proteomes" id="UP000614610">
    <property type="component" value="Unassembled WGS sequence"/>
</dbReference>
<dbReference type="OrthoDB" id="5408512at2759"/>
<feature type="compositionally biased region" description="Basic and acidic residues" evidence="1">
    <location>
        <begin position="592"/>
        <end position="606"/>
    </location>
</feature>
<feature type="compositionally biased region" description="Basic and acidic residues" evidence="1">
    <location>
        <begin position="929"/>
        <end position="939"/>
    </location>
</feature>
<feature type="compositionally biased region" description="Pro residues" evidence="1">
    <location>
        <begin position="744"/>
        <end position="753"/>
    </location>
</feature>